<feature type="compositionally biased region" description="Polar residues" evidence="1">
    <location>
        <begin position="47"/>
        <end position="64"/>
    </location>
</feature>
<comment type="caution">
    <text evidence="2">The sequence shown here is derived from an EMBL/GenBank/DDBJ whole genome shotgun (WGS) entry which is preliminary data.</text>
</comment>
<sequence>MGILDRLFGRDENPPSPPTQPGPMAAGGRQWTVPVFRSSKNPDSRLTDPQYQQPGTGQHSTTGSAEDRRAIERYEYLLRTAPPGQIEQAHAEAFASLTHSQREEIQARLFDVAPAADRPEDGSPETLARSATRTELRRPGALRRAFDDRGQGHGSSLLSSIAGAYVGTALAQAMFGVVLDGGTPVGGDGPGAHGHGPVGAHEPDGADDGFEAGLVNTGPGGGEVGGEGANRNPGVVDDEGAVGGTLDDQGVVGHEGAVDEATQEALDTEPGPDLGLGGGLDFGSGS</sequence>
<feature type="compositionally biased region" description="Gly residues" evidence="1">
    <location>
        <begin position="186"/>
        <end position="197"/>
    </location>
</feature>
<evidence type="ECO:0000313" key="3">
    <source>
        <dbReference type="Proteomes" id="UP000826651"/>
    </source>
</evidence>
<feature type="region of interest" description="Disordered" evidence="1">
    <location>
        <begin position="115"/>
        <end position="136"/>
    </location>
</feature>
<organism evidence="2 3">
    <name type="scientific">Occultella gossypii</name>
    <dbReference type="NCBI Taxonomy" id="2800820"/>
    <lineage>
        <taxon>Bacteria</taxon>
        <taxon>Bacillati</taxon>
        <taxon>Actinomycetota</taxon>
        <taxon>Actinomycetes</taxon>
        <taxon>Micrococcales</taxon>
        <taxon>Ruaniaceae</taxon>
        <taxon>Occultella</taxon>
    </lineage>
</organism>
<feature type="region of interest" description="Disordered" evidence="1">
    <location>
        <begin position="1"/>
        <end position="71"/>
    </location>
</feature>
<dbReference type="EMBL" id="JAGSHT010000002">
    <property type="protein sequence ID" value="MBZ2195040.1"/>
    <property type="molecule type" value="Genomic_DNA"/>
</dbReference>
<accession>A0ABS7S5J1</accession>
<protein>
    <submittedName>
        <fullName evidence="2">Uncharacterized protein</fullName>
    </submittedName>
</protein>
<dbReference type="Proteomes" id="UP000826651">
    <property type="component" value="Unassembled WGS sequence"/>
</dbReference>
<feature type="compositionally biased region" description="Gly residues" evidence="1">
    <location>
        <begin position="274"/>
        <end position="286"/>
    </location>
</feature>
<name>A0ABS7S5J1_9MICO</name>
<reference evidence="2 3" key="1">
    <citation type="submission" date="2021-04" db="EMBL/GenBank/DDBJ databases">
        <title>Ruania sp. nov., isolated from sandy soil of mangrove forest.</title>
        <authorList>
            <person name="Ge X."/>
            <person name="Huang R."/>
            <person name="Liu W."/>
        </authorList>
    </citation>
    <scope>NUCLEOTIDE SEQUENCE [LARGE SCALE GENOMIC DNA]</scope>
    <source>
        <strain evidence="2 3">N2-46</strain>
    </source>
</reference>
<evidence type="ECO:0000313" key="2">
    <source>
        <dbReference type="EMBL" id="MBZ2195040.1"/>
    </source>
</evidence>
<gene>
    <name evidence="2" type="ORF">KCQ71_02650</name>
</gene>
<feature type="compositionally biased region" description="Gly residues" evidence="1">
    <location>
        <begin position="218"/>
        <end position="228"/>
    </location>
</feature>
<evidence type="ECO:0000256" key="1">
    <source>
        <dbReference type="SAM" id="MobiDB-lite"/>
    </source>
</evidence>
<keyword evidence="3" id="KW-1185">Reference proteome</keyword>
<proteinExistence type="predicted"/>
<feature type="region of interest" description="Disordered" evidence="1">
    <location>
        <begin position="186"/>
        <end position="286"/>
    </location>
</feature>
<dbReference type="RefSeq" id="WP_223402554.1">
    <property type="nucleotide sequence ID" value="NZ_JAGSHT010000002.1"/>
</dbReference>